<dbReference type="AlphaFoldDB" id="A0A085VXF6"/>
<dbReference type="RefSeq" id="WP_157232480.1">
    <property type="nucleotide sequence ID" value="NZ_JMCB01000031.1"/>
</dbReference>
<proteinExistence type="predicted"/>
<feature type="region of interest" description="Disordered" evidence="1">
    <location>
        <begin position="103"/>
        <end position="138"/>
    </location>
</feature>
<evidence type="ECO:0000256" key="1">
    <source>
        <dbReference type="SAM" id="MobiDB-lite"/>
    </source>
</evidence>
<gene>
    <name evidence="2" type="ORF">DB31_5990</name>
</gene>
<evidence type="ECO:0000313" key="3">
    <source>
        <dbReference type="Proteomes" id="UP000028725"/>
    </source>
</evidence>
<dbReference type="Proteomes" id="UP000028725">
    <property type="component" value="Unassembled WGS sequence"/>
</dbReference>
<keyword evidence="3" id="KW-1185">Reference proteome</keyword>
<comment type="caution">
    <text evidence="2">The sequence shown here is derived from an EMBL/GenBank/DDBJ whole genome shotgun (WGS) entry which is preliminary data.</text>
</comment>
<reference evidence="2 3" key="1">
    <citation type="submission" date="2014-04" db="EMBL/GenBank/DDBJ databases">
        <title>Genome assembly of Hyalangium minutum DSM 14724.</title>
        <authorList>
            <person name="Sharma G."/>
            <person name="Subramanian S."/>
        </authorList>
    </citation>
    <scope>NUCLEOTIDE SEQUENCE [LARGE SCALE GENOMIC DNA]</scope>
    <source>
        <strain evidence="2 3">DSM 14724</strain>
    </source>
</reference>
<dbReference type="STRING" id="394096.DB31_5990"/>
<name>A0A085VXF6_9BACT</name>
<evidence type="ECO:0000313" key="2">
    <source>
        <dbReference type="EMBL" id="KFE60119.1"/>
    </source>
</evidence>
<feature type="region of interest" description="Disordered" evidence="1">
    <location>
        <begin position="1"/>
        <end position="22"/>
    </location>
</feature>
<organism evidence="2 3">
    <name type="scientific">Hyalangium minutum</name>
    <dbReference type="NCBI Taxonomy" id="394096"/>
    <lineage>
        <taxon>Bacteria</taxon>
        <taxon>Pseudomonadati</taxon>
        <taxon>Myxococcota</taxon>
        <taxon>Myxococcia</taxon>
        <taxon>Myxococcales</taxon>
        <taxon>Cystobacterineae</taxon>
        <taxon>Archangiaceae</taxon>
        <taxon>Hyalangium</taxon>
    </lineage>
</organism>
<dbReference type="EMBL" id="JMCB01000031">
    <property type="protein sequence ID" value="KFE60119.1"/>
    <property type="molecule type" value="Genomic_DNA"/>
</dbReference>
<accession>A0A085VXF6</accession>
<sequence>MPSAVPGAVPSLTGDGGGATEAALAPAVEPPSTKAEGATAGVTDDELEELQGLAVTHQELGAAFRLNEGLARMARELRLAMREGVALRRAVDREARSAERYLHERDAAREERDRALLSTGSTAGGLGTATPAPHGTAESRSEGLWRAVALLLGLTLHEAAVLAHSVQEASQRALAWARRARAAAAWGWICHGYRRARAGLARRWEGWRRAPRCPKCQGRLPQARAGAEACDTCLALAVPALRMKAAQLEAQNAGLLVALGEAQQRAYDAELRRDKAGEAMGNLGAQLEALGWDLELMTSTRDAWKDIAQARTAARDQWRALFLRALALALHQHACAVRRKDSLKAVCTRLRWYRGELAAEQLRRAKAEAARGDTP</sequence>
<protein>
    <submittedName>
        <fullName evidence="2">Uncharacterized protein</fullName>
    </submittedName>
</protein>
<feature type="compositionally biased region" description="Basic and acidic residues" evidence="1">
    <location>
        <begin position="103"/>
        <end position="115"/>
    </location>
</feature>